<dbReference type="InterPro" id="IPR001041">
    <property type="entry name" value="2Fe-2S_ferredoxin-type"/>
</dbReference>
<dbReference type="GeneID" id="43685211"/>
<dbReference type="CDD" id="cd00207">
    <property type="entry name" value="fer2"/>
    <property type="match status" value="1"/>
</dbReference>
<feature type="domain" description="2Fe-2S ferredoxin-type" evidence="1">
    <location>
        <begin position="14"/>
        <end position="80"/>
    </location>
</feature>
<protein>
    <recommendedName>
        <fullName evidence="1">2Fe-2S ferredoxin-type domain-containing protein</fullName>
    </recommendedName>
</protein>
<dbReference type="Proteomes" id="UP000029994">
    <property type="component" value="Unassembled WGS sequence"/>
</dbReference>
<dbReference type="GO" id="GO:0051536">
    <property type="term" value="F:iron-sulfur cluster binding"/>
    <property type="evidence" value="ECO:0007669"/>
    <property type="project" value="InterPro"/>
</dbReference>
<comment type="caution">
    <text evidence="2">The sequence shown here is derived from an EMBL/GenBank/DDBJ whole genome shotgun (WGS) entry which is preliminary data.</text>
</comment>
<dbReference type="SUPFAM" id="SSF54292">
    <property type="entry name" value="2Fe-2S ferredoxin-like"/>
    <property type="match status" value="1"/>
</dbReference>
<evidence type="ECO:0000313" key="2">
    <source>
        <dbReference type="EMBL" id="KGK09330.1"/>
    </source>
</evidence>
<evidence type="ECO:0000259" key="1">
    <source>
        <dbReference type="Pfam" id="PF00111"/>
    </source>
</evidence>
<dbReference type="InterPro" id="IPR012675">
    <property type="entry name" value="Beta-grasp_dom_sf"/>
</dbReference>
<evidence type="ECO:0000313" key="3">
    <source>
        <dbReference type="Proteomes" id="UP000029994"/>
    </source>
</evidence>
<dbReference type="InterPro" id="IPR036010">
    <property type="entry name" value="2Fe-2S_ferredoxin-like_sf"/>
</dbReference>
<dbReference type="AlphaFoldDB" id="A0A099LME3"/>
<name>A0A099LME3_9VIBR</name>
<accession>A0A099LME3</accession>
<sequence length="90" mass="9774">MTVELVVNNKTNMVTKGESISDKAHSIEGAEFSCLKGKCGRCLVEVINGELGHLSNSELEFLKLMGLATDGKYRLLCQGIAKSNAVVRKF</sequence>
<dbReference type="STRING" id="29495.EA26_19225"/>
<organism evidence="2 3">
    <name type="scientific">Vibrio navarrensis</name>
    <dbReference type="NCBI Taxonomy" id="29495"/>
    <lineage>
        <taxon>Bacteria</taxon>
        <taxon>Pseudomonadati</taxon>
        <taxon>Pseudomonadota</taxon>
        <taxon>Gammaproteobacteria</taxon>
        <taxon>Vibrionales</taxon>
        <taxon>Vibrionaceae</taxon>
        <taxon>Vibrio</taxon>
    </lineage>
</organism>
<dbReference type="RefSeq" id="WP_039430623.1">
    <property type="nucleotide sequence ID" value="NZ_CP061845.1"/>
</dbReference>
<proteinExistence type="predicted"/>
<gene>
    <name evidence="2" type="ORF">EA26_19225</name>
</gene>
<dbReference type="EMBL" id="JMCG01000002">
    <property type="protein sequence ID" value="KGK09330.1"/>
    <property type="molecule type" value="Genomic_DNA"/>
</dbReference>
<keyword evidence="3" id="KW-1185">Reference proteome</keyword>
<dbReference type="Gene3D" id="3.10.20.30">
    <property type="match status" value="1"/>
</dbReference>
<dbReference type="Pfam" id="PF00111">
    <property type="entry name" value="Fer2"/>
    <property type="match status" value="1"/>
</dbReference>
<reference evidence="2 3" key="1">
    <citation type="submission" date="2014-04" db="EMBL/GenBank/DDBJ databases">
        <title>Genome sequencing of Vibrio navarrensis strains.</title>
        <authorList>
            <person name="Gladney L.M."/>
            <person name="Katz L.S."/>
            <person name="Marino-Ramirez L."/>
            <person name="Jordan I.K."/>
        </authorList>
    </citation>
    <scope>NUCLEOTIDE SEQUENCE [LARGE SCALE GENOMIC DNA]</scope>
    <source>
        <strain evidence="2 3">ATCC 51183</strain>
    </source>
</reference>